<feature type="region of interest" description="Disordered" evidence="1">
    <location>
        <begin position="1"/>
        <end position="28"/>
    </location>
</feature>
<organism evidence="2 3">
    <name type="scientific">Penicillium angulare</name>
    <dbReference type="NCBI Taxonomy" id="116970"/>
    <lineage>
        <taxon>Eukaryota</taxon>
        <taxon>Fungi</taxon>
        <taxon>Dikarya</taxon>
        <taxon>Ascomycota</taxon>
        <taxon>Pezizomycotina</taxon>
        <taxon>Eurotiomycetes</taxon>
        <taxon>Eurotiomycetidae</taxon>
        <taxon>Eurotiales</taxon>
        <taxon>Aspergillaceae</taxon>
        <taxon>Penicillium</taxon>
    </lineage>
</organism>
<evidence type="ECO:0000313" key="3">
    <source>
        <dbReference type="Proteomes" id="UP001149165"/>
    </source>
</evidence>
<feature type="compositionally biased region" description="Polar residues" evidence="1">
    <location>
        <begin position="10"/>
        <end position="19"/>
    </location>
</feature>
<dbReference type="AlphaFoldDB" id="A0A9W9FVK1"/>
<accession>A0A9W9FVK1</accession>
<reference evidence="2" key="1">
    <citation type="submission" date="2022-11" db="EMBL/GenBank/DDBJ databases">
        <authorList>
            <person name="Petersen C."/>
        </authorList>
    </citation>
    <scope>NUCLEOTIDE SEQUENCE</scope>
    <source>
        <strain evidence="2">IBT 30069</strain>
    </source>
</reference>
<dbReference type="EMBL" id="JAPQKH010000003">
    <property type="protein sequence ID" value="KAJ5107261.1"/>
    <property type="molecule type" value="Genomic_DNA"/>
</dbReference>
<sequence>MKETDADAVQSASQNTANTPRGAHDQPDADMALQQRLGNRSDDRILMQSSHTALQIGGQHITTADQMISMLDALQPAAAYSLANECMEALTKGNQHIERGIPRLHWFVRRKMLWQGKESEAAFRVRWETAIVIHERREEDIEYIGKILHKASGMSYPHVVNAINNEVISRLNRTGRGDRRQRHPIPSDLFYASRNRRQNAPAHDELDKLGLQLDQDGLCIELDFAVDPTEA</sequence>
<keyword evidence="3" id="KW-1185">Reference proteome</keyword>
<reference evidence="2" key="2">
    <citation type="journal article" date="2023" name="IMA Fungus">
        <title>Comparative genomic study of the Penicillium genus elucidates a diverse pangenome and 15 lateral gene transfer events.</title>
        <authorList>
            <person name="Petersen C."/>
            <person name="Sorensen T."/>
            <person name="Nielsen M.R."/>
            <person name="Sondergaard T.E."/>
            <person name="Sorensen J.L."/>
            <person name="Fitzpatrick D.A."/>
            <person name="Frisvad J.C."/>
            <person name="Nielsen K.L."/>
        </authorList>
    </citation>
    <scope>NUCLEOTIDE SEQUENCE</scope>
    <source>
        <strain evidence="2">IBT 30069</strain>
    </source>
</reference>
<name>A0A9W9FVK1_9EURO</name>
<protein>
    <submittedName>
        <fullName evidence="2">Uncharacterized protein</fullName>
    </submittedName>
</protein>
<gene>
    <name evidence="2" type="ORF">N7456_003936</name>
</gene>
<evidence type="ECO:0000256" key="1">
    <source>
        <dbReference type="SAM" id="MobiDB-lite"/>
    </source>
</evidence>
<proteinExistence type="predicted"/>
<comment type="caution">
    <text evidence="2">The sequence shown here is derived from an EMBL/GenBank/DDBJ whole genome shotgun (WGS) entry which is preliminary data.</text>
</comment>
<evidence type="ECO:0000313" key="2">
    <source>
        <dbReference type="EMBL" id="KAJ5107261.1"/>
    </source>
</evidence>
<dbReference type="Proteomes" id="UP001149165">
    <property type="component" value="Unassembled WGS sequence"/>
</dbReference>